<keyword evidence="6 9" id="KW-1133">Transmembrane helix</keyword>
<accession>A0ABQ9E354</accession>
<evidence type="ECO:0000256" key="2">
    <source>
        <dbReference type="ARBA" id="ARBA00004496"/>
    </source>
</evidence>
<evidence type="ECO:0000256" key="7">
    <source>
        <dbReference type="ARBA" id="ARBA00023034"/>
    </source>
</evidence>
<dbReference type="EMBL" id="JARBDR010000921">
    <property type="protein sequence ID" value="KAJ8299570.1"/>
    <property type="molecule type" value="Genomic_DNA"/>
</dbReference>
<comment type="caution">
    <text evidence="10">The sequence shown here is derived from an EMBL/GenBank/DDBJ whole genome shotgun (WGS) entry which is preliminary data.</text>
</comment>
<keyword evidence="5" id="KW-0735">Signal-anchor</keyword>
<keyword evidence="4 9" id="KW-0812">Transmembrane</keyword>
<dbReference type="InterPro" id="IPR038757">
    <property type="entry name" value="BRAP"/>
</dbReference>
<protein>
    <submittedName>
        <fullName evidence="10">Uncharacterized protein</fullName>
    </submittedName>
</protein>
<evidence type="ECO:0000313" key="11">
    <source>
        <dbReference type="Proteomes" id="UP001217089"/>
    </source>
</evidence>
<evidence type="ECO:0000256" key="3">
    <source>
        <dbReference type="ARBA" id="ARBA00022490"/>
    </source>
</evidence>
<reference evidence="10 11" key="1">
    <citation type="submission" date="2022-12" db="EMBL/GenBank/DDBJ databases">
        <title>Chromosome-level genome of Tegillarca granosa.</title>
        <authorList>
            <person name="Kim J."/>
        </authorList>
    </citation>
    <scope>NUCLEOTIDE SEQUENCE [LARGE SCALE GENOMIC DNA]</scope>
    <source>
        <strain evidence="10">Teg-2019</strain>
        <tissue evidence="10">Adductor muscle</tissue>
    </source>
</reference>
<evidence type="ECO:0000256" key="1">
    <source>
        <dbReference type="ARBA" id="ARBA00004323"/>
    </source>
</evidence>
<keyword evidence="11" id="KW-1185">Reference proteome</keyword>
<name>A0ABQ9E354_TEGGR</name>
<dbReference type="PANTHER" id="PTHR35259">
    <property type="entry name" value="BOMBESIN RECEPTOR-ACTIVATED PROTEIN C6ORF89"/>
    <property type="match status" value="1"/>
</dbReference>
<keyword evidence="3" id="KW-0963">Cytoplasm</keyword>
<keyword evidence="8 9" id="KW-0472">Membrane</keyword>
<gene>
    <name evidence="10" type="ORF">KUTeg_023630</name>
</gene>
<evidence type="ECO:0000313" key="10">
    <source>
        <dbReference type="EMBL" id="KAJ8299570.1"/>
    </source>
</evidence>
<evidence type="ECO:0000256" key="6">
    <source>
        <dbReference type="ARBA" id="ARBA00022989"/>
    </source>
</evidence>
<feature type="transmembrane region" description="Helical" evidence="9">
    <location>
        <begin position="72"/>
        <end position="95"/>
    </location>
</feature>
<evidence type="ECO:0000256" key="4">
    <source>
        <dbReference type="ARBA" id="ARBA00022692"/>
    </source>
</evidence>
<evidence type="ECO:0000256" key="9">
    <source>
        <dbReference type="SAM" id="Phobius"/>
    </source>
</evidence>
<sequence length="306" mass="35752">MTAQDVSEYLCYLKENASELRKCGREWGMTKEEIIACIDDVIANRYNPPPSPKSNKAVARNIWSWVRFGLRIWYWFWLVIFGIILVGSVVSKYLSEPGDSFISTMLRPYELTISSFKFLKHNVSYSDLKRAYEENSVILDSNIHSFESSHSNIREPSDIFREGMEEEIATTKNIMIKWKSTAVFPRLEFIPAESEISLDKVIFIDGPASQEYILSLPSYHNVFYSQSSNERKIILTPFQNCQEHCDKLSVLLEQGDWFSVPLCTKHQFYLMKRESVLDSWAHLRSNDMYTQHMTMAQNIWIVNYLN</sequence>
<keyword evidence="7" id="KW-0333">Golgi apparatus</keyword>
<dbReference type="PANTHER" id="PTHR35259:SF1">
    <property type="entry name" value="BOMBESIN RECEPTOR-ACTIVATED PROTEIN C6ORF89"/>
    <property type="match status" value="1"/>
</dbReference>
<dbReference type="Proteomes" id="UP001217089">
    <property type="component" value="Unassembled WGS sequence"/>
</dbReference>
<organism evidence="10 11">
    <name type="scientific">Tegillarca granosa</name>
    <name type="common">Malaysian cockle</name>
    <name type="synonym">Anadara granosa</name>
    <dbReference type="NCBI Taxonomy" id="220873"/>
    <lineage>
        <taxon>Eukaryota</taxon>
        <taxon>Metazoa</taxon>
        <taxon>Spiralia</taxon>
        <taxon>Lophotrochozoa</taxon>
        <taxon>Mollusca</taxon>
        <taxon>Bivalvia</taxon>
        <taxon>Autobranchia</taxon>
        <taxon>Pteriomorphia</taxon>
        <taxon>Arcoida</taxon>
        <taxon>Arcoidea</taxon>
        <taxon>Arcidae</taxon>
        <taxon>Tegillarca</taxon>
    </lineage>
</organism>
<comment type="subcellular location">
    <subcellularLocation>
        <location evidence="2">Cytoplasm</location>
    </subcellularLocation>
    <subcellularLocation>
        <location evidence="1">Golgi apparatus membrane</location>
        <topology evidence="1">Single-pass type II membrane protein</topology>
    </subcellularLocation>
</comment>
<evidence type="ECO:0000256" key="5">
    <source>
        <dbReference type="ARBA" id="ARBA00022968"/>
    </source>
</evidence>
<evidence type="ECO:0000256" key="8">
    <source>
        <dbReference type="ARBA" id="ARBA00023136"/>
    </source>
</evidence>
<proteinExistence type="predicted"/>